<keyword evidence="3 7" id="KW-0853">WD repeat</keyword>
<evidence type="ECO:0000256" key="3">
    <source>
        <dbReference type="ARBA" id="ARBA00022574"/>
    </source>
</evidence>
<comment type="function">
    <text evidence="6">Component of the NOP7 complex, which is required for maturation of the 25S and 5.8S ribosomal RNAs and formation of the 60S ribosome.</text>
</comment>
<keyword evidence="11" id="KW-1185">Reference proteome</keyword>
<dbReference type="PRINTS" id="PR00320">
    <property type="entry name" value="GPROTEINBRPT"/>
</dbReference>
<dbReference type="InterPro" id="IPR019775">
    <property type="entry name" value="WD40_repeat_CS"/>
</dbReference>
<organism evidence="10 11">
    <name type="scientific">Phanerochaete sordida</name>
    <dbReference type="NCBI Taxonomy" id="48140"/>
    <lineage>
        <taxon>Eukaryota</taxon>
        <taxon>Fungi</taxon>
        <taxon>Dikarya</taxon>
        <taxon>Basidiomycota</taxon>
        <taxon>Agaricomycotina</taxon>
        <taxon>Agaricomycetes</taxon>
        <taxon>Polyporales</taxon>
        <taxon>Phanerochaetaceae</taxon>
        <taxon>Phanerochaete</taxon>
    </lineage>
</organism>
<feature type="region of interest" description="Disordered" evidence="8">
    <location>
        <begin position="230"/>
        <end position="260"/>
    </location>
</feature>
<evidence type="ECO:0000259" key="9">
    <source>
        <dbReference type="Pfam" id="PF08154"/>
    </source>
</evidence>
<dbReference type="PROSITE" id="PS50082">
    <property type="entry name" value="WD_REPEATS_2"/>
    <property type="match status" value="3"/>
</dbReference>
<feature type="domain" description="NLE" evidence="9">
    <location>
        <begin position="14"/>
        <end position="71"/>
    </location>
</feature>
<dbReference type="InterPro" id="IPR001680">
    <property type="entry name" value="WD40_rpt"/>
</dbReference>
<dbReference type="GO" id="GO:0030687">
    <property type="term" value="C:preribosome, large subunit precursor"/>
    <property type="evidence" value="ECO:0007669"/>
    <property type="project" value="UniProtKB-UniRule"/>
</dbReference>
<dbReference type="SUPFAM" id="SSF50978">
    <property type="entry name" value="WD40 repeat-like"/>
    <property type="match status" value="1"/>
</dbReference>
<dbReference type="InterPro" id="IPR012972">
    <property type="entry name" value="NLE"/>
</dbReference>
<evidence type="ECO:0000256" key="1">
    <source>
        <dbReference type="ARBA" id="ARBA00022517"/>
    </source>
</evidence>
<keyword evidence="4" id="KW-0677">Repeat</keyword>
<evidence type="ECO:0000256" key="5">
    <source>
        <dbReference type="ARBA" id="ARBA00023242"/>
    </source>
</evidence>
<evidence type="ECO:0000256" key="6">
    <source>
        <dbReference type="HAMAP-Rule" id="MF_03029"/>
    </source>
</evidence>
<dbReference type="SMART" id="SM00320">
    <property type="entry name" value="WD40"/>
    <property type="match status" value="6"/>
</dbReference>
<dbReference type="Proteomes" id="UP000703269">
    <property type="component" value="Unassembled WGS sequence"/>
</dbReference>
<evidence type="ECO:0000256" key="8">
    <source>
        <dbReference type="SAM" id="MobiDB-lite"/>
    </source>
</evidence>
<dbReference type="EMBL" id="BPQB01000038">
    <property type="protein sequence ID" value="GJE94165.1"/>
    <property type="molecule type" value="Genomic_DNA"/>
</dbReference>
<evidence type="ECO:0000256" key="2">
    <source>
        <dbReference type="ARBA" id="ARBA00022552"/>
    </source>
</evidence>
<proteinExistence type="inferred from homology"/>
<evidence type="ECO:0000313" key="10">
    <source>
        <dbReference type="EMBL" id="GJE94165.1"/>
    </source>
</evidence>
<dbReference type="GO" id="GO:0005730">
    <property type="term" value="C:nucleolus"/>
    <property type="evidence" value="ECO:0007669"/>
    <property type="project" value="UniProtKB-SubCell"/>
</dbReference>
<gene>
    <name evidence="6" type="primary">YTM1</name>
    <name evidence="10" type="ORF">PsYK624_103330</name>
</gene>
<reference evidence="10 11" key="1">
    <citation type="submission" date="2021-08" db="EMBL/GenBank/DDBJ databases">
        <title>Draft Genome Sequence of Phanerochaete sordida strain YK-624.</title>
        <authorList>
            <person name="Mori T."/>
            <person name="Dohra H."/>
            <person name="Suzuki T."/>
            <person name="Kawagishi H."/>
            <person name="Hirai H."/>
        </authorList>
    </citation>
    <scope>NUCLEOTIDE SEQUENCE [LARGE SCALE GENOMIC DNA]</scope>
    <source>
        <strain evidence="10 11">YK-624</strain>
    </source>
</reference>
<dbReference type="InterPro" id="IPR015943">
    <property type="entry name" value="WD40/YVTN_repeat-like_dom_sf"/>
</dbReference>
<dbReference type="Pfam" id="PF08154">
    <property type="entry name" value="NLE"/>
    <property type="match status" value="1"/>
</dbReference>
<name>A0A9P3LGC0_9APHY</name>
<dbReference type="HAMAP" id="MF_03029">
    <property type="entry name" value="WDR12"/>
    <property type="match status" value="1"/>
</dbReference>
<evidence type="ECO:0000256" key="7">
    <source>
        <dbReference type="PROSITE-ProRule" id="PRU00221"/>
    </source>
</evidence>
<keyword evidence="1 6" id="KW-0690">Ribosome biogenesis</keyword>
<dbReference type="GO" id="GO:0000466">
    <property type="term" value="P:maturation of 5.8S rRNA from tricistronic rRNA transcript (SSU-rRNA, 5.8S rRNA, LSU-rRNA)"/>
    <property type="evidence" value="ECO:0007669"/>
    <property type="project" value="UniProtKB-UniRule"/>
</dbReference>
<dbReference type="GO" id="GO:0043021">
    <property type="term" value="F:ribonucleoprotein complex binding"/>
    <property type="evidence" value="ECO:0007669"/>
    <property type="project" value="UniProtKB-UniRule"/>
</dbReference>
<evidence type="ECO:0000313" key="11">
    <source>
        <dbReference type="Proteomes" id="UP000703269"/>
    </source>
</evidence>
<evidence type="ECO:0000256" key="4">
    <source>
        <dbReference type="ARBA" id="ARBA00022737"/>
    </source>
</evidence>
<protein>
    <recommendedName>
        <fullName evidence="6">Ribosome biogenesis protein YTM1</fullName>
    </recommendedName>
</protein>
<dbReference type="PANTHER" id="PTHR19855:SF11">
    <property type="entry name" value="RIBOSOME BIOGENESIS PROTEIN WDR12"/>
    <property type="match status" value="1"/>
</dbReference>
<dbReference type="InterPro" id="IPR028599">
    <property type="entry name" value="WDR12/Ytm1"/>
</dbReference>
<accession>A0A9P3LGC0</accession>
<dbReference type="GO" id="GO:0000463">
    <property type="term" value="P:maturation of LSU-rRNA from tricistronic rRNA transcript (SSU-rRNA, 5.8S rRNA, LSU-rRNA)"/>
    <property type="evidence" value="ECO:0007669"/>
    <property type="project" value="UniProtKB-UniRule"/>
</dbReference>
<feature type="repeat" description="WD" evidence="7">
    <location>
        <begin position="376"/>
        <end position="398"/>
    </location>
</feature>
<dbReference type="InterPro" id="IPR020472">
    <property type="entry name" value="WD40_PAC1"/>
</dbReference>
<sequence length="447" mass="47946">MASTSSSEVSHPVVFSTQTQYPLPTQKFMIPASWRRYQLSQLVNKALSLTKPVPFDFLVRGEILRTTLGEWCAEHGVEEEETLEIEYIESVMPPQRMTSLPHEDWVSSISCQESGLFLTASYDGNVRLFDYSQTLLQTVPVHSAAITSATYVKKNGENTRLVATASHDLTARLAEISVSPVDPSPSRVVASLHLHTGPLTGISANTSGSQLLTSSADGLIGLWDTSIPKSDEVPLDDAPSERKKRRKLDEGQEARPKRKAPVAVLKSHTARVSKALFTRDGKSAVSAGFDSTVRTWDVENGVCTSTITAAAKPFVDIALPHSGNTVLAASTDRTVSQYDLRAAESSAVTAAITSLPHPATPSCIAVPSAGSSEHQLVTGAYDGVVRLWDLRSAKSAVTSFKVWDARPASGRKILSVDWAPGVVGIGGEGGVEVWRVGEGDRLPAQTS</sequence>
<comment type="subcellular location">
    <subcellularLocation>
        <location evidence="6">Nucleus</location>
        <location evidence="6">Nucleolus</location>
    </subcellularLocation>
    <subcellularLocation>
        <location evidence="6">Nucleus</location>
        <location evidence="6">Nucleoplasm</location>
    </subcellularLocation>
</comment>
<dbReference type="PANTHER" id="PTHR19855">
    <property type="entry name" value="WD40 REPEAT PROTEIN 12, 37"/>
    <property type="match status" value="1"/>
</dbReference>
<dbReference type="AlphaFoldDB" id="A0A9P3LGC0"/>
<dbReference type="PROSITE" id="PS00678">
    <property type="entry name" value="WD_REPEATS_1"/>
    <property type="match status" value="2"/>
</dbReference>
<feature type="repeat" description="WD" evidence="7">
    <location>
        <begin position="265"/>
        <end position="306"/>
    </location>
</feature>
<keyword evidence="5 6" id="KW-0539">Nucleus</keyword>
<keyword evidence="2 6" id="KW-0698">rRNA processing</keyword>
<feature type="repeat" description="WD" evidence="7">
    <location>
        <begin position="192"/>
        <end position="224"/>
    </location>
</feature>
<comment type="similarity">
    <text evidence="6">Belongs to the WD repeat WDR12/YTM1 family.</text>
</comment>
<dbReference type="Pfam" id="PF00400">
    <property type="entry name" value="WD40"/>
    <property type="match status" value="4"/>
</dbReference>
<dbReference type="InterPro" id="IPR036322">
    <property type="entry name" value="WD40_repeat_dom_sf"/>
</dbReference>
<dbReference type="PROSITE" id="PS50294">
    <property type="entry name" value="WD_REPEATS_REGION"/>
    <property type="match status" value="2"/>
</dbReference>
<dbReference type="OrthoDB" id="10251381at2759"/>
<dbReference type="Gene3D" id="2.130.10.10">
    <property type="entry name" value="YVTN repeat-like/Quinoprotein amine dehydrogenase"/>
    <property type="match status" value="1"/>
</dbReference>
<comment type="caution">
    <text evidence="10">The sequence shown here is derived from an EMBL/GenBank/DDBJ whole genome shotgun (WGS) entry which is preliminary data.</text>
</comment>
<dbReference type="GO" id="GO:0005654">
    <property type="term" value="C:nucleoplasm"/>
    <property type="evidence" value="ECO:0007669"/>
    <property type="project" value="UniProtKB-SubCell"/>
</dbReference>
<comment type="subunit">
    <text evidence="6">Component of the NOP7 complex, composed of ERB1, NOP7 and YTM1. Within the NOP7 complex ERB1 appears to interact directly with NOP7 and YTM1. The NOP7 complex also associates with the 66S pre-ribosome.</text>
</comment>